<sequence>MSPFGDGAINGGCRCSCCSGDDGGLHNGATNCSFSASHDKTCTHCARSDTSCFPSALGFDSILLTDSKKLWRIFVPSTKGFSIGADLQGGLAIFSILTRLQRKKSRKVDKEAISMAIKETIRYGIFLGTFAGTFVSIDEIIATRGGHHRQCS</sequence>
<proteinExistence type="predicted"/>
<reference evidence="1 2" key="1">
    <citation type="journal article" date="2024" name="G3 (Bethesda)">
        <title>Genome assembly of Hibiscus sabdariffa L. provides insights into metabolisms of medicinal natural products.</title>
        <authorList>
            <person name="Kim T."/>
        </authorList>
    </citation>
    <scope>NUCLEOTIDE SEQUENCE [LARGE SCALE GENOMIC DNA]</scope>
    <source>
        <strain evidence="1">TK-2024</strain>
        <tissue evidence="1">Old leaves</tissue>
    </source>
</reference>
<keyword evidence="2" id="KW-1185">Reference proteome</keyword>
<dbReference type="PANTHER" id="PTHR12459:SF15">
    <property type="entry name" value="TRANSMEMBRANE PROTEIN 135"/>
    <property type="match status" value="1"/>
</dbReference>
<protein>
    <submittedName>
        <fullName evidence="1">Uncharacterized protein</fullName>
    </submittedName>
</protein>
<dbReference type="PANTHER" id="PTHR12459">
    <property type="entry name" value="TRANSMEMBRANE PROTEIN 135-RELATED"/>
    <property type="match status" value="1"/>
</dbReference>
<dbReference type="EMBL" id="JBBPBM010000012">
    <property type="protein sequence ID" value="KAK8562423.1"/>
    <property type="molecule type" value="Genomic_DNA"/>
</dbReference>
<gene>
    <name evidence="1" type="ORF">V6N12_010501</name>
</gene>
<name>A0ABR2EK99_9ROSI</name>
<evidence type="ECO:0000313" key="1">
    <source>
        <dbReference type="EMBL" id="KAK8562423.1"/>
    </source>
</evidence>
<evidence type="ECO:0000313" key="2">
    <source>
        <dbReference type="Proteomes" id="UP001472677"/>
    </source>
</evidence>
<organism evidence="1 2">
    <name type="scientific">Hibiscus sabdariffa</name>
    <name type="common">roselle</name>
    <dbReference type="NCBI Taxonomy" id="183260"/>
    <lineage>
        <taxon>Eukaryota</taxon>
        <taxon>Viridiplantae</taxon>
        <taxon>Streptophyta</taxon>
        <taxon>Embryophyta</taxon>
        <taxon>Tracheophyta</taxon>
        <taxon>Spermatophyta</taxon>
        <taxon>Magnoliopsida</taxon>
        <taxon>eudicotyledons</taxon>
        <taxon>Gunneridae</taxon>
        <taxon>Pentapetalae</taxon>
        <taxon>rosids</taxon>
        <taxon>malvids</taxon>
        <taxon>Malvales</taxon>
        <taxon>Malvaceae</taxon>
        <taxon>Malvoideae</taxon>
        <taxon>Hibiscus</taxon>
    </lineage>
</organism>
<dbReference type="Proteomes" id="UP001472677">
    <property type="component" value="Unassembled WGS sequence"/>
</dbReference>
<accession>A0ABR2EK99</accession>
<dbReference type="InterPro" id="IPR026749">
    <property type="entry name" value="Tmem135"/>
</dbReference>
<comment type="caution">
    <text evidence="1">The sequence shown here is derived from an EMBL/GenBank/DDBJ whole genome shotgun (WGS) entry which is preliminary data.</text>
</comment>